<feature type="chain" id="PRO_5038522847" evidence="2">
    <location>
        <begin position="21"/>
        <end position="261"/>
    </location>
</feature>
<dbReference type="Gene3D" id="3.40.190.10">
    <property type="entry name" value="Periplasmic binding protein-like II"/>
    <property type="match status" value="2"/>
</dbReference>
<protein>
    <submittedName>
        <fullName evidence="5">Amino acid ABC transporter substrate-binding protein, PAAT family</fullName>
    </submittedName>
</protein>
<evidence type="ECO:0000256" key="1">
    <source>
        <dbReference type="ARBA" id="ARBA00022729"/>
    </source>
</evidence>
<sequence length="261" mass="29623">MKKIILILCLILTPVLITFCGDERETLENTIIVGLDDTFVPMGFKDSNGEIVGFDVDLAKAVGGNIGYNVEFQPIDWSMKEMELDSGNIDVIWNGYSITEERKGQVDFTKEYLKNRQVIITLKDSNIKDKDDLKGKAVAVQAESSSQEAVEKDKDMIKTFKKGELILFESNNDAFMDLESHRSDAIVADEIMARYYISKIGKEKFKVLDDDFGKELYSVGLRKGDDILKDKINNALLELKEHGTIKEISNKWFKEDITNIE</sequence>
<keyword evidence="6" id="KW-1185">Reference proteome</keyword>
<dbReference type="InterPro" id="IPR001320">
    <property type="entry name" value="Iontro_rcpt_C"/>
</dbReference>
<keyword evidence="1 2" id="KW-0732">Signal</keyword>
<evidence type="ECO:0000259" key="3">
    <source>
        <dbReference type="SMART" id="SM00062"/>
    </source>
</evidence>
<gene>
    <name evidence="5" type="ORF">SAMN04488528_1001198</name>
</gene>
<dbReference type="PANTHER" id="PTHR35936:SF34">
    <property type="entry name" value="ABC TRANSPORTER EXTRACELLULAR-BINDING PROTEIN YCKB-RELATED"/>
    <property type="match status" value="1"/>
</dbReference>
<dbReference type="EMBL" id="FOKI01000001">
    <property type="protein sequence ID" value="SFA72083.1"/>
    <property type="molecule type" value="Genomic_DNA"/>
</dbReference>
<dbReference type="CDD" id="cd00996">
    <property type="entry name" value="PBP2_AatB_like"/>
    <property type="match status" value="1"/>
</dbReference>
<feature type="signal peptide" evidence="2">
    <location>
        <begin position="1"/>
        <end position="20"/>
    </location>
</feature>
<proteinExistence type="predicted"/>
<reference evidence="5 6" key="1">
    <citation type="submission" date="2016-10" db="EMBL/GenBank/DDBJ databases">
        <authorList>
            <person name="de Groot N.N."/>
        </authorList>
    </citation>
    <scope>NUCLEOTIDE SEQUENCE [LARGE SCALE GENOMIC DNA]</scope>
    <source>
        <strain evidence="5 6">DSM 12271</strain>
    </source>
</reference>
<feature type="domain" description="Solute-binding protein family 3/N-terminal" evidence="3">
    <location>
        <begin position="30"/>
        <end position="256"/>
    </location>
</feature>
<name>A0A1I0V7N8_9CLOT</name>
<evidence type="ECO:0000313" key="6">
    <source>
        <dbReference type="Proteomes" id="UP000198619"/>
    </source>
</evidence>
<evidence type="ECO:0000256" key="2">
    <source>
        <dbReference type="SAM" id="SignalP"/>
    </source>
</evidence>
<dbReference type="STRING" id="84698.SAMN04488528_1001198"/>
<dbReference type="OrthoDB" id="9775197at2"/>
<dbReference type="SMART" id="SM00079">
    <property type="entry name" value="PBPe"/>
    <property type="match status" value="1"/>
</dbReference>
<organism evidence="5 6">
    <name type="scientific">Clostridium frigidicarnis</name>
    <dbReference type="NCBI Taxonomy" id="84698"/>
    <lineage>
        <taxon>Bacteria</taxon>
        <taxon>Bacillati</taxon>
        <taxon>Bacillota</taxon>
        <taxon>Clostridia</taxon>
        <taxon>Eubacteriales</taxon>
        <taxon>Clostridiaceae</taxon>
        <taxon>Clostridium</taxon>
    </lineage>
</organism>
<evidence type="ECO:0000313" key="5">
    <source>
        <dbReference type="EMBL" id="SFA72083.1"/>
    </source>
</evidence>
<dbReference type="Pfam" id="PF00497">
    <property type="entry name" value="SBP_bac_3"/>
    <property type="match status" value="1"/>
</dbReference>
<dbReference type="InterPro" id="IPR001638">
    <property type="entry name" value="Solute-binding_3/MltF_N"/>
</dbReference>
<dbReference type="GO" id="GO:0015276">
    <property type="term" value="F:ligand-gated monoatomic ion channel activity"/>
    <property type="evidence" value="ECO:0007669"/>
    <property type="project" value="InterPro"/>
</dbReference>
<dbReference type="SMART" id="SM00062">
    <property type="entry name" value="PBPb"/>
    <property type="match status" value="1"/>
</dbReference>
<dbReference type="AlphaFoldDB" id="A0A1I0V7N8"/>
<dbReference type="PANTHER" id="PTHR35936">
    <property type="entry name" value="MEMBRANE-BOUND LYTIC MUREIN TRANSGLYCOSYLASE F"/>
    <property type="match status" value="1"/>
</dbReference>
<accession>A0A1I0V7N8</accession>
<feature type="domain" description="Ionotropic glutamate receptor C-terminal" evidence="4">
    <location>
        <begin position="30"/>
        <end position="255"/>
    </location>
</feature>
<dbReference type="SUPFAM" id="SSF53850">
    <property type="entry name" value="Periplasmic binding protein-like II"/>
    <property type="match status" value="1"/>
</dbReference>
<dbReference type="GO" id="GO:0016020">
    <property type="term" value="C:membrane"/>
    <property type="evidence" value="ECO:0007669"/>
    <property type="project" value="InterPro"/>
</dbReference>
<evidence type="ECO:0000259" key="4">
    <source>
        <dbReference type="SMART" id="SM00079"/>
    </source>
</evidence>
<dbReference type="Proteomes" id="UP000198619">
    <property type="component" value="Unassembled WGS sequence"/>
</dbReference>